<feature type="region of interest" description="Disordered" evidence="1">
    <location>
        <begin position="59"/>
        <end position="101"/>
    </location>
</feature>
<evidence type="ECO:0000313" key="2">
    <source>
        <dbReference type="EMBL" id="KAH7361638.1"/>
    </source>
</evidence>
<feature type="region of interest" description="Disordered" evidence="1">
    <location>
        <begin position="172"/>
        <end position="257"/>
    </location>
</feature>
<protein>
    <submittedName>
        <fullName evidence="2">Uncharacterized protein</fullName>
    </submittedName>
</protein>
<dbReference type="EMBL" id="JAGPXD010000003">
    <property type="protein sequence ID" value="KAH7361638.1"/>
    <property type="molecule type" value="Genomic_DNA"/>
</dbReference>
<reference evidence="2" key="1">
    <citation type="journal article" date="2021" name="Nat. Commun.">
        <title>Genetic determinants of endophytism in the Arabidopsis root mycobiome.</title>
        <authorList>
            <person name="Mesny F."/>
            <person name="Miyauchi S."/>
            <person name="Thiergart T."/>
            <person name="Pickel B."/>
            <person name="Atanasova L."/>
            <person name="Karlsson M."/>
            <person name="Huettel B."/>
            <person name="Barry K.W."/>
            <person name="Haridas S."/>
            <person name="Chen C."/>
            <person name="Bauer D."/>
            <person name="Andreopoulos W."/>
            <person name="Pangilinan J."/>
            <person name="LaButti K."/>
            <person name="Riley R."/>
            <person name="Lipzen A."/>
            <person name="Clum A."/>
            <person name="Drula E."/>
            <person name="Henrissat B."/>
            <person name="Kohler A."/>
            <person name="Grigoriev I.V."/>
            <person name="Martin F.M."/>
            <person name="Hacquard S."/>
        </authorList>
    </citation>
    <scope>NUCLEOTIDE SEQUENCE</scope>
    <source>
        <strain evidence="2">MPI-CAGE-AT-0016</strain>
    </source>
</reference>
<organism evidence="2 3">
    <name type="scientific">Plectosphaerella cucumerina</name>
    <dbReference type="NCBI Taxonomy" id="40658"/>
    <lineage>
        <taxon>Eukaryota</taxon>
        <taxon>Fungi</taxon>
        <taxon>Dikarya</taxon>
        <taxon>Ascomycota</taxon>
        <taxon>Pezizomycotina</taxon>
        <taxon>Sordariomycetes</taxon>
        <taxon>Hypocreomycetidae</taxon>
        <taxon>Glomerellales</taxon>
        <taxon>Plectosphaerellaceae</taxon>
        <taxon>Plectosphaerella</taxon>
    </lineage>
</organism>
<dbReference type="Proteomes" id="UP000813385">
    <property type="component" value="Unassembled WGS sequence"/>
</dbReference>
<keyword evidence="3" id="KW-1185">Reference proteome</keyword>
<name>A0A8K0TD41_9PEZI</name>
<proteinExistence type="predicted"/>
<accession>A0A8K0TD41</accession>
<comment type="caution">
    <text evidence="2">The sequence shown here is derived from an EMBL/GenBank/DDBJ whole genome shotgun (WGS) entry which is preliminary data.</text>
</comment>
<dbReference type="AlphaFoldDB" id="A0A8K0TD41"/>
<evidence type="ECO:0000256" key="1">
    <source>
        <dbReference type="SAM" id="MobiDB-lite"/>
    </source>
</evidence>
<feature type="region of interest" description="Disordered" evidence="1">
    <location>
        <begin position="1"/>
        <end position="30"/>
    </location>
</feature>
<sequence>MDQMSKGICAGTDGRGLAAPAQPPDGLEPHRPWEGLDEMHNIVRHQSDATWCDRLQKGARRDREGNTNAIRGPGYSSKGGALPAGWGQGDELGDRQAGREPNLGNRVRVLLSSRTKTRWQTETIAMPDCLGATTGVSRANYEPRAGRERAVGPLAHDRRPHMRGRAVFRAASRRETGRVQKGVGGEGRQLIKGSPPRKPQTTIVVDRQVQRSIPRNAQKKPKPQSRSNCQLGPPPWGCDAGTARSGCRGGGPSSCRR</sequence>
<evidence type="ECO:0000313" key="3">
    <source>
        <dbReference type="Proteomes" id="UP000813385"/>
    </source>
</evidence>
<feature type="compositionally biased region" description="Gly residues" evidence="1">
    <location>
        <begin position="247"/>
        <end position="257"/>
    </location>
</feature>
<gene>
    <name evidence="2" type="ORF">B0T11DRAFT_279282</name>
</gene>